<dbReference type="PROSITE" id="PS00061">
    <property type="entry name" value="ADH_SHORT"/>
    <property type="match status" value="1"/>
</dbReference>
<keyword evidence="3" id="KW-0560">Oxidoreductase</keyword>
<evidence type="ECO:0000256" key="3">
    <source>
        <dbReference type="ARBA" id="ARBA00023002"/>
    </source>
</evidence>
<reference evidence="5" key="1">
    <citation type="submission" date="2020-12" db="EMBL/GenBank/DDBJ databases">
        <title>WGS assembly of Carya illinoinensis cv. Pawnee.</title>
        <authorList>
            <person name="Platts A."/>
            <person name="Shu S."/>
            <person name="Wright S."/>
            <person name="Barry K."/>
            <person name="Edger P."/>
            <person name="Pires J.C."/>
            <person name="Schmutz J."/>
        </authorList>
    </citation>
    <scope>NUCLEOTIDE SEQUENCE</scope>
    <source>
        <tissue evidence="5">Leaf</tissue>
    </source>
</reference>
<dbReference type="PRINTS" id="PR00081">
    <property type="entry name" value="GDHRDH"/>
</dbReference>
<dbReference type="CDD" id="cd05356">
    <property type="entry name" value="17beta-HSD1_like_SDR_c"/>
    <property type="match status" value="1"/>
</dbReference>
<keyword evidence="6" id="KW-1185">Reference proteome</keyword>
<gene>
    <name evidence="5" type="ORF">CIPAW_14G082100</name>
</gene>
<dbReference type="AlphaFoldDB" id="A0A8T1NJU2"/>
<evidence type="ECO:0000256" key="2">
    <source>
        <dbReference type="ARBA" id="ARBA00022857"/>
    </source>
</evidence>
<dbReference type="GO" id="GO:0045703">
    <property type="term" value="F:ketoreductase activity"/>
    <property type="evidence" value="ECO:0007669"/>
    <property type="project" value="TreeGrafter"/>
</dbReference>
<dbReference type="InterPro" id="IPR002347">
    <property type="entry name" value="SDR_fam"/>
</dbReference>
<evidence type="ECO:0000256" key="1">
    <source>
        <dbReference type="ARBA" id="ARBA00004240"/>
    </source>
</evidence>
<dbReference type="GO" id="GO:0005783">
    <property type="term" value="C:endoplasmic reticulum"/>
    <property type="evidence" value="ECO:0007669"/>
    <property type="project" value="UniProtKB-SubCell"/>
</dbReference>
<evidence type="ECO:0008006" key="7">
    <source>
        <dbReference type="Google" id="ProtNLM"/>
    </source>
</evidence>
<comment type="caution">
    <text evidence="5">The sequence shown here is derived from an EMBL/GenBank/DDBJ whole genome shotgun (WGS) entry which is preliminary data.</text>
</comment>
<dbReference type="PIRSF" id="PIRSF000126">
    <property type="entry name" value="11-beta-HSD1"/>
    <property type="match status" value="1"/>
</dbReference>
<dbReference type="PANTHER" id="PTHR43899">
    <property type="entry name" value="RH59310P"/>
    <property type="match status" value="1"/>
</dbReference>
<dbReference type="PANTHER" id="PTHR43899:SF25">
    <property type="entry name" value="ENOYL-(ACYL CARRIER) REDUCTASE"/>
    <property type="match status" value="1"/>
</dbReference>
<dbReference type="InterPro" id="IPR020904">
    <property type="entry name" value="Sc_DH/Rdtase_CS"/>
</dbReference>
<dbReference type="InterPro" id="IPR036291">
    <property type="entry name" value="NAD(P)-bd_dom_sf"/>
</dbReference>
<dbReference type="Pfam" id="PF00106">
    <property type="entry name" value="adh_short"/>
    <property type="match status" value="1"/>
</dbReference>
<dbReference type="FunFam" id="3.40.50.720:FF:000137">
    <property type="entry name" value="Hydroxysteroid (17-beta) dehydrogenase 3"/>
    <property type="match status" value="1"/>
</dbReference>
<evidence type="ECO:0000256" key="4">
    <source>
        <dbReference type="RuleBase" id="RU000363"/>
    </source>
</evidence>
<sequence length="317" mass="35417">MTFSRSPMEFQDFILIAACSLGFISLCKTCIRFLKWVWVSFFRPAKNLNEYGSWALVTGSTDGIGKALAFELASKGINLVLVGRSPSKLEATSNEIREMFAGKVDVKGIVIDLAKFSGEKISNMVEDGIKGLDVGILINNAGMGSPYPMFLHEVESEVLESLVRVNMDAATWVTRAVLPGMLQKKKGAIVNIGSGSSMAVPAFPLGTIYASTKAYMAMFSRCLSLEYEKRGIDVQCQVPLFVATKLIRRLNDTASLFTPTAEMYSKASIRCIGYEHICTPYWLHSVQWFLIQRLPDALLNWYLFELLNKSRKRRMEK</sequence>
<dbReference type="OrthoDB" id="5545019at2759"/>
<dbReference type="EMBL" id="CM031822">
    <property type="protein sequence ID" value="KAG6629404.1"/>
    <property type="molecule type" value="Genomic_DNA"/>
</dbReference>
<evidence type="ECO:0000313" key="6">
    <source>
        <dbReference type="Proteomes" id="UP000811609"/>
    </source>
</evidence>
<dbReference type="SUPFAM" id="SSF51735">
    <property type="entry name" value="NAD(P)-binding Rossmann-fold domains"/>
    <property type="match status" value="1"/>
</dbReference>
<comment type="subcellular location">
    <subcellularLocation>
        <location evidence="1">Endoplasmic reticulum</location>
    </subcellularLocation>
</comment>
<keyword evidence="2" id="KW-0521">NADP</keyword>
<organism evidence="5 6">
    <name type="scientific">Carya illinoinensis</name>
    <name type="common">Pecan</name>
    <dbReference type="NCBI Taxonomy" id="32201"/>
    <lineage>
        <taxon>Eukaryota</taxon>
        <taxon>Viridiplantae</taxon>
        <taxon>Streptophyta</taxon>
        <taxon>Embryophyta</taxon>
        <taxon>Tracheophyta</taxon>
        <taxon>Spermatophyta</taxon>
        <taxon>Magnoliopsida</taxon>
        <taxon>eudicotyledons</taxon>
        <taxon>Gunneridae</taxon>
        <taxon>Pentapetalae</taxon>
        <taxon>rosids</taxon>
        <taxon>fabids</taxon>
        <taxon>Fagales</taxon>
        <taxon>Juglandaceae</taxon>
        <taxon>Carya</taxon>
    </lineage>
</organism>
<accession>A0A8T1NJU2</accession>
<evidence type="ECO:0000313" key="5">
    <source>
        <dbReference type="EMBL" id="KAG6629404.1"/>
    </source>
</evidence>
<dbReference type="Proteomes" id="UP000811609">
    <property type="component" value="Chromosome 14"/>
</dbReference>
<dbReference type="Gene3D" id="3.40.50.720">
    <property type="entry name" value="NAD(P)-binding Rossmann-like Domain"/>
    <property type="match status" value="1"/>
</dbReference>
<name>A0A8T1NJU2_CARIL</name>
<proteinExistence type="inferred from homology"/>
<comment type="similarity">
    <text evidence="4">Belongs to the short-chain dehydrogenases/reductases (SDR) family.</text>
</comment>
<dbReference type="InterPro" id="IPR051019">
    <property type="entry name" value="VLCFA-Steroid_DH"/>
</dbReference>
<protein>
    <recommendedName>
        <fullName evidence="7">Very-long-chain 3-oxoacyl-CoA reductase 1-like</fullName>
    </recommendedName>
</protein>
<dbReference type="PRINTS" id="PR00080">
    <property type="entry name" value="SDRFAMILY"/>
</dbReference>